<comment type="caution">
    <text evidence="2">The sequence shown here is derived from an EMBL/GenBank/DDBJ whole genome shotgun (WGS) entry which is preliminary data.</text>
</comment>
<evidence type="ECO:0000313" key="3">
    <source>
        <dbReference type="Proteomes" id="UP000237819"/>
    </source>
</evidence>
<dbReference type="InterPro" id="IPR051916">
    <property type="entry name" value="GPI-anchor_lipid_remodeler"/>
</dbReference>
<dbReference type="PANTHER" id="PTHR14859">
    <property type="entry name" value="CALCOFLUOR WHITE HYPERSENSITIVE PROTEIN PRECURSOR"/>
    <property type="match status" value="1"/>
</dbReference>
<dbReference type="InterPro" id="IPR036691">
    <property type="entry name" value="Endo/exonu/phosph_ase_sf"/>
</dbReference>
<dbReference type="InterPro" id="IPR005135">
    <property type="entry name" value="Endo/exonuclease/phosphatase"/>
</dbReference>
<sequence length="293" mass="32146">MTFSMCGFRSVDGSPGATPLYRRWICSFLVLLVATAGVCLAGASRVQAAEEDDKPELRVMSYNIHHGRGSDDQVDLQRIAAVIKAAQPDLVALQEVDNGVGRSGGVDQTAELARLTGMQGRFFKQIDYDGGEYGQAILSKTPLQTPEIIWLPGEPERERRIVGRAQTTIHGVTFWFATTHLHHANSAIRQDQAKALNQRFTHGDAPMILAGDFNAPPEAPSIARLQKRWTLATSDAPLLTFPADKPRKQLDYVVFCPQSAFRCRGAEVVAERVASDHAPLVVKITSEVKLNEN</sequence>
<dbReference type="PANTHER" id="PTHR14859:SF15">
    <property type="entry name" value="ENDONUCLEASE_EXONUCLEASE_PHOSPHATASE DOMAIN-CONTAINING PROTEIN"/>
    <property type="match status" value="1"/>
</dbReference>
<feature type="domain" description="Endonuclease/exonuclease/phosphatase" evidence="1">
    <location>
        <begin position="60"/>
        <end position="277"/>
    </location>
</feature>
<evidence type="ECO:0000313" key="2">
    <source>
        <dbReference type="EMBL" id="PQO47630.1"/>
    </source>
</evidence>
<keyword evidence="2" id="KW-0378">Hydrolase</keyword>
<dbReference type="AlphaFoldDB" id="A0A2S8GT94"/>
<dbReference type="GO" id="GO:0006506">
    <property type="term" value="P:GPI anchor biosynthetic process"/>
    <property type="evidence" value="ECO:0007669"/>
    <property type="project" value="TreeGrafter"/>
</dbReference>
<reference evidence="2 3" key="1">
    <citation type="submission" date="2018-02" db="EMBL/GenBank/DDBJ databases">
        <title>Comparative genomes isolates from brazilian mangrove.</title>
        <authorList>
            <person name="Araujo J.E."/>
            <person name="Taketani R.G."/>
            <person name="Silva M.C.P."/>
            <person name="Loureco M.V."/>
            <person name="Andreote F.D."/>
        </authorList>
    </citation>
    <scope>NUCLEOTIDE SEQUENCE [LARGE SCALE GENOMIC DNA]</scope>
    <source>
        <strain evidence="2 3">Nap-Phe MGV</strain>
    </source>
</reference>
<dbReference type="GO" id="GO:0004519">
    <property type="term" value="F:endonuclease activity"/>
    <property type="evidence" value="ECO:0007669"/>
    <property type="project" value="UniProtKB-KW"/>
</dbReference>
<dbReference type="RefSeq" id="WP_105333891.1">
    <property type="nucleotide sequence ID" value="NZ_PUHZ01000004.1"/>
</dbReference>
<keyword evidence="2" id="KW-0255">Endonuclease</keyword>
<dbReference type="Proteomes" id="UP000237819">
    <property type="component" value="Unassembled WGS sequence"/>
</dbReference>
<gene>
    <name evidence="2" type="ORF">C5Y93_02945</name>
</gene>
<evidence type="ECO:0000259" key="1">
    <source>
        <dbReference type="Pfam" id="PF03372"/>
    </source>
</evidence>
<dbReference type="EMBL" id="PUHZ01000004">
    <property type="protein sequence ID" value="PQO47630.1"/>
    <property type="molecule type" value="Genomic_DNA"/>
</dbReference>
<name>A0A2S8GT94_9BACT</name>
<keyword evidence="2" id="KW-0540">Nuclease</keyword>
<organism evidence="2 3">
    <name type="scientific">Blastopirellula marina</name>
    <dbReference type="NCBI Taxonomy" id="124"/>
    <lineage>
        <taxon>Bacteria</taxon>
        <taxon>Pseudomonadati</taxon>
        <taxon>Planctomycetota</taxon>
        <taxon>Planctomycetia</taxon>
        <taxon>Pirellulales</taxon>
        <taxon>Pirellulaceae</taxon>
        <taxon>Blastopirellula</taxon>
    </lineage>
</organism>
<dbReference type="GO" id="GO:0016020">
    <property type="term" value="C:membrane"/>
    <property type="evidence" value="ECO:0007669"/>
    <property type="project" value="GOC"/>
</dbReference>
<protein>
    <submittedName>
        <fullName evidence="2">Endonuclease</fullName>
    </submittedName>
</protein>
<dbReference type="Pfam" id="PF03372">
    <property type="entry name" value="Exo_endo_phos"/>
    <property type="match status" value="1"/>
</dbReference>
<proteinExistence type="predicted"/>
<accession>A0A2S8GT94</accession>
<dbReference type="Gene3D" id="3.60.10.10">
    <property type="entry name" value="Endonuclease/exonuclease/phosphatase"/>
    <property type="match status" value="1"/>
</dbReference>
<dbReference type="OrthoDB" id="155529at2"/>
<dbReference type="SUPFAM" id="SSF56219">
    <property type="entry name" value="DNase I-like"/>
    <property type="match status" value="1"/>
</dbReference>